<sequence>MLEPFGVSPVAEMVYLAILEHPAGGVSALAEQVGVSETVVKESLDELAMISLLKPSTEDPGVFRPVAPEIGLEALLARQQAELLHRQAQLEESRAGLAVVIAEQASRRPAGPKTDAEEFVGIDAIRDQLEQLAHKTQYEVLTFAPGGAQSAQALQASKPLDEQLLGRAVNIRTIYLDSVRNDPPTVSYARWLTVLGGQVRTVPVLPLRLIVVDRSVAVVPLDPNVTRAGITLLRSPGAVAAMHALFEQVWENATPLGVAQPRVRQNLTRQDAALLRLLSQGDTDEVVARKLGVSVRTVRRMASELMAELGARSRFQAGVRASERGWLDPGIDLSSGG</sequence>
<dbReference type="SMART" id="SM00421">
    <property type="entry name" value="HTH_LUXR"/>
    <property type="match status" value="1"/>
</dbReference>
<dbReference type="InterPro" id="IPR051797">
    <property type="entry name" value="TrmB-like"/>
</dbReference>
<gene>
    <name evidence="2" type="ORF">EAS64_42430</name>
</gene>
<reference evidence="2 3" key="1">
    <citation type="submission" date="2018-11" db="EMBL/GenBank/DDBJ databases">
        <title>Trebonia kvetii gen.nov., sp.nov., a novel acidophilic actinobacterium, and proposal of the new actinobacterial family Treboniaceae fam. nov.</title>
        <authorList>
            <person name="Rapoport D."/>
            <person name="Sagova-Mareckova M."/>
            <person name="Sedlacek I."/>
            <person name="Provaznik J."/>
            <person name="Kralova S."/>
            <person name="Pavlinic D."/>
            <person name="Benes V."/>
            <person name="Kopecky J."/>
        </authorList>
    </citation>
    <scope>NUCLEOTIDE SEQUENCE [LARGE SCALE GENOMIC DNA]</scope>
    <source>
        <strain evidence="2 3">15Tr583</strain>
    </source>
</reference>
<dbReference type="OrthoDB" id="3847827at2"/>
<accession>A0A6P2BKL9</accession>
<dbReference type="PANTHER" id="PTHR34293:SF1">
    <property type="entry name" value="HTH-TYPE TRANSCRIPTIONAL REGULATOR TRMBL2"/>
    <property type="match status" value="1"/>
</dbReference>
<evidence type="ECO:0000313" key="3">
    <source>
        <dbReference type="Proteomes" id="UP000460272"/>
    </source>
</evidence>
<dbReference type="Pfam" id="PF00196">
    <property type="entry name" value="GerE"/>
    <property type="match status" value="1"/>
</dbReference>
<dbReference type="GO" id="GO:0006355">
    <property type="term" value="P:regulation of DNA-templated transcription"/>
    <property type="evidence" value="ECO:0007669"/>
    <property type="project" value="InterPro"/>
</dbReference>
<dbReference type="InterPro" id="IPR016032">
    <property type="entry name" value="Sig_transdc_resp-reg_C-effctor"/>
</dbReference>
<protein>
    <submittedName>
        <fullName evidence="2">TrmB family transcriptional regulator</fullName>
    </submittedName>
</protein>
<dbReference type="PRINTS" id="PR00038">
    <property type="entry name" value="HTHLUXR"/>
</dbReference>
<dbReference type="Proteomes" id="UP000460272">
    <property type="component" value="Unassembled WGS sequence"/>
</dbReference>
<dbReference type="CDD" id="cd06170">
    <property type="entry name" value="LuxR_C_like"/>
    <property type="match status" value="1"/>
</dbReference>
<evidence type="ECO:0000313" key="2">
    <source>
        <dbReference type="EMBL" id="TVY98966.1"/>
    </source>
</evidence>
<dbReference type="AlphaFoldDB" id="A0A6P2BKL9"/>
<dbReference type="EMBL" id="RPFW01000016">
    <property type="protein sequence ID" value="TVY98966.1"/>
    <property type="molecule type" value="Genomic_DNA"/>
</dbReference>
<dbReference type="GO" id="GO:0003677">
    <property type="term" value="F:DNA binding"/>
    <property type="evidence" value="ECO:0007669"/>
    <property type="project" value="InterPro"/>
</dbReference>
<dbReference type="InterPro" id="IPR036388">
    <property type="entry name" value="WH-like_DNA-bd_sf"/>
</dbReference>
<proteinExistence type="predicted"/>
<comment type="caution">
    <text evidence="2">The sequence shown here is derived from an EMBL/GenBank/DDBJ whole genome shotgun (WGS) entry which is preliminary data.</text>
</comment>
<dbReference type="Gene3D" id="1.10.10.10">
    <property type="entry name" value="Winged helix-like DNA-binding domain superfamily/Winged helix DNA-binding domain"/>
    <property type="match status" value="2"/>
</dbReference>
<dbReference type="PANTHER" id="PTHR34293">
    <property type="entry name" value="HTH-TYPE TRANSCRIPTIONAL REGULATOR TRMBL2"/>
    <property type="match status" value="1"/>
</dbReference>
<feature type="domain" description="HTH luxR-type" evidence="1">
    <location>
        <begin position="261"/>
        <end position="325"/>
    </location>
</feature>
<dbReference type="InterPro" id="IPR000792">
    <property type="entry name" value="Tscrpt_reg_LuxR_C"/>
</dbReference>
<name>A0A6P2BKL9_9ACTN</name>
<dbReference type="SUPFAM" id="SSF46894">
    <property type="entry name" value="C-terminal effector domain of the bipartite response regulators"/>
    <property type="match status" value="1"/>
</dbReference>
<dbReference type="PROSITE" id="PS50043">
    <property type="entry name" value="HTH_LUXR_2"/>
    <property type="match status" value="1"/>
</dbReference>
<evidence type="ECO:0000259" key="1">
    <source>
        <dbReference type="PROSITE" id="PS50043"/>
    </source>
</evidence>
<keyword evidence="3" id="KW-1185">Reference proteome</keyword>
<organism evidence="2 3">
    <name type="scientific">Trebonia kvetii</name>
    <dbReference type="NCBI Taxonomy" id="2480626"/>
    <lineage>
        <taxon>Bacteria</taxon>
        <taxon>Bacillati</taxon>
        <taxon>Actinomycetota</taxon>
        <taxon>Actinomycetes</taxon>
        <taxon>Streptosporangiales</taxon>
        <taxon>Treboniaceae</taxon>
        <taxon>Trebonia</taxon>
    </lineage>
</organism>